<reference evidence="3" key="2">
    <citation type="submission" date="2021-04" db="EMBL/GenBank/DDBJ databases">
        <authorList>
            <person name="Gilroy R."/>
        </authorList>
    </citation>
    <scope>NUCLEOTIDE SEQUENCE</scope>
    <source>
        <strain evidence="3">CHK173-259</strain>
    </source>
</reference>
<dbReference type="PANTHER" id="PTHR48090">
    <property type="entry name" value="UNDECAPRENYL-PHOSPHATE 4-DEOXY-4-FORMAMIDO-L-ARABINOSE TRANSFERASE-RELATED"/>
    <property type="match status" value="1"/>
</dbReference>
<feature type="transmembrane region" description="Helical" evidence="1">
    <location>
        <begin position="235"/>
        <end position="256"/>
    </location>
</feature>
<dbReference type="InterPro" id="IPR050256">
    <property type="entry name" value="Glycosyltransferase_2"/>
</dbReference>
<dbReference type="InterPro" id="IPR001173">
    <property type="entry name" value="Glyco_trans_2-like"/>
</dbReference>
<evidence type="ECO:0000313" key="3">
    <source>
        <dbReference type="EMBL" id="HIW72519.1"/>
    </source>
</evidence>
<organism evidence="3 4">
    <name type="scientific">Candidatus Levilactobacillus faecigallinarum</name>
    <dbReference type="NCBI Taxonomy" id="2838638"/>
    <lineage>
        <taxon>Bacteria</taxon>
        <taxon>Bacillati</taxon>
        <taxon>Bacillota</taxon>
        <taxon>Bacilli</taxon>
        <taxon>Lactobacillales</taxon>
        <taxon>Lactobacillaceae</taxon>
        <taxon>Levilactobacillus</taxon>
    </lineage>
</organism>
<reference evidence="3" key="1">
    <citation type="journal article" date="2021" name="PeerJ">
        <title>Extensive microbial diversity within the chicken gut microbiome revealed by metagenomics and culture.</title>
        <authorList>
            <person name="Gilroy R."/>
            <person name="Ravi A."/>
            <person name="Getino M."/>
            <person name="Pursley I."/>
            <person name="Horton D.L."/>
            <person name="Alikhan N.F."/>
            <person name="Baker D."/>
            <person name="Gharbi K."/>
            <person name="Hall N."/>
            <person name="Watson M."/>
            <person name="Adriaenssens E.M."/>
            <person name="Foster-Nyarko E."/>
            <person name="Jarju S."/>
            <person name="Secka A."/>
            <person name="Antonio M."/>
            <person name="Oren A."/>
            <person name="Chaudhuri R.R."/>
            <person name="La Ragione R."/>
            <person name="Hildebrand F."/>
            <person name="Pallen M.J."/>
        </authorList>
    </citation>
    <scope>NUCLEOTIDE SEQUENCE</scope>
    <source>
        <strain evidence="3">CHK173-259</strain>
    </source>
</reference>
<evidence type="ECO:0000259" key="2">
    <source>
        <dbReference type="Pfam" id="PF00535"/>
    </source>
</evidence>
<comment type="caution">
    <text evidence="3">The sequence shown here is derived from an EMBL/GenBank/DDBJ whole genome shotgun (WGS) entry which is preliminary data.</text>
</comment>
<evidence type="ECO:0000256" key="1">
    <source>
        <dbReference type="SAM" id="Phobius"/>
    </source>
</evidence>
<dbReference type="CDD" id="cd04187">
    <property type="entry name" value="DPM1_like_bac"/>
    <property type="match status" value="1"/>
</dbReference>
<dbReference type="GO" id="GO:0005886">
    <property type="term" value="C:plasma membrane"/>
    <property type="evidence" value="ECO:0007669"/>
    <property type="project" value="TreeGrafter"/>
</dbReference>
<dbReference type="EMBL" id="DXGJ01000062">
    <property type="protein sequence ID" value="HIW72519.1"/>
    <property type="molecule type" value="Genomic_DNA"/>
</dbReference>
<keyword evidence="1" id="KW-0812">Transmembrane</keyword>
<dbReference type="AlphaFoldDB" id="A0A9D1QTG6"/>
<feature type="transmembrane region" description="Helical" evidence="1">
    <location>
        <begin position="268"/>
        <end position="293"/>
    </location>
</feature>
<dbReference type="Proteomes" id="UP000886822">
    <property type="component" value="Unassembled WGS sequence"/>
</dbReference>
<name>A0A9D1QTG6_9LACO</name>
<dbReference type="PANTHER" id="PTHR48090:SF8">
    <property type="entry name" value="GLYCOSYLTRANSFERASE CSBB-RELATED"/>
    <property type="match status" value="1"/>
</dbReference>
<dbReference type="SUPFAM" id="SSF53448">
    <property type="entry name" value="Nucleotide-diphospho-sugar transferases"/>
    <property type="match status" value="1"/>
</dbReference>
<protein>
    <submittedName>
        <fullName evidence="3">Glycosyltransferase family 2 protein</fullName>
    </submittedName>
</protein>
<dbReference type="InterPro" id="IPR029044">
    <property type="entry name" value="Nucleotide-diphossugar_trans"/>
</dbReference>
<feature type="domain" description="Glycosyltransferase 2-like" evidence="2">
    <location>
        <begin position="5"/>
        <end position="151"/>
    </location>
</feature>
<dbReference type="Pfam" id="PF00535">
    <property type="entry name" value="Glycos_transf_2"/>
    <property type="match status" value="1"/>
</dbReference>
<sequence>MQTISLVIPCYNEEESIPLFFETVNRVFTTNFSAEKLTAEYVFIDDGSTDNSLAEMKQLHRKYPGMVHYRSFARNFGKESALAAGLQAATGDYVAVMDVDLQDPPELLPKMLELIQDQGYDCVGTIQRNRQGQSKLRAFLSTSFYRVINRLSDVRIEPNARDYRLMTRQFVDTVLSLPEFNRFSKGIFSWVGFKTTYLTYESQPRVAGTTHWKLSQLFAYSLEGIIDFSDAPLKLATWVGSLSFLLSLVGLVFVFVRALTVGGAAEGWPSLVVIILLVGGIQLFCLGILGQYISRVYRETKHRPQYVVREEK</sequence>
<keyword evidence="1" id="KW-0472">Membrane</keyword>
<dbReference type="Gene3D" id="3.90.550.10">
    <property type="entry name" value="Spore Coat Polysaccharide Biosynthesis Protein SpsA, Chain A"/>
    <property type="match status" value="1"/>
</dbReference>
<accession>A0A9D1QTG6</accession>
<keyword evidence="1" id="KW-1133">Transmembrane helix</keyword>
<evidence type="ECO:0000313" key="4">
    <source>
        <dbReference type="Proteomes" id="UP000886822"/>
    </source>
</evidence>
<proteinExistence type="predicted"/>
<gene>
    <name evidence="3" type="ORF">H9875_07835</name>
</gene>